<evidence type="ECO:0000256" key="3">
    <source>
        <dbReference type="ARBA" id="ARBA00023172"/>
    </source>
</evidence>
<dbReference type="GO" id="GO:0015074">
    <property type="term" value="P:DNA integration"/>
    <property type="evidence" value="ECO:0007669"/>
    <property type="project" value="InterPro"/>
</dbReference>
<dbReference type="KEGG" id="dco:SAMEA4475696_1601"/>
<dbReference type="RefSeq" id="WP_034401480.1">
    <property type="nucleotide sequence ID" value="NZ_JAAFNI010000001.1"/>
</dbReference>
<dbReference type="Proteomes" id="UP000242637">
    <property type="component" value="Chromosome 1"/>
</dbReference>
<proteinExistence type="inferred from homology"/>
<dbReference type="InterPro" id="IPR002104">
    <property type="entry name" value="Integrase_catalytic"/>
</dbReference>
<dbReference type="InterPro" id="IPR011010">
    <property type="entry name" value="DNA_brk_join_enz"/>
</dbReference>
<evidence type="ECO:0000259" key="7">
    <source>
        <dbReference type="PROSITE" id="PS51900"/>
    </source>
</evidence>
<reference evidence="8 9" key="1">
    <citation type="submission" date="2017-06" db="EMBL/GenBank/DDBJ databases">
        <authorList>
            <consortium name="Pathogen Informatics"/>
        </authorList>
    </citation>
    <scope>NUCLEOTIDE SEQUENCE [LARGE SCALE GENOMIC DNA]</scope>
    <source>
        <strain evidence="8 9">NCTC13039</strain>
    </source>
</reference>
<dbReference type="InterPro" id="IPR053876">
    <property type="entry name" value="Phage_int_M"/>
</dbReference>
<evidence type="ECO:0000259" key="6">
    <source>
        <dbReference type="PROSITE" id="PS51898"/>
    </source>
</evidence>
<evidence type="ECO:0000256" key="5">
    <source>
        <dbReference type="SAM" id="MobiDB-lite"/>
    </source>
</evidence>
<evidence type="ECO:0000313" key="9">
    <source>
        <dbReference type="Proteomes" id="UP000242637"/>
    </source>
</evidence>
<dbReference type="PROSITE" id="PS51898">
    <property type="entry name" value="TYR_RECOMBINASE"/>
    <property type="match status" value="1"/>
</dbReference>
<dbReference type="GO" id="GO:0006310">
    <property type="term" value="P:DNA recombination"/>
    <property type="evidence" value="ECO:0007669"/>
    <property type="project" value="UniProtKB-KW"/>
</dbReference>
<dbReference type="Gene3D" id="1.10.150.130">
    <property type="match status" value="1"/>
</dbReference>
<name>A0A239VLW2_9MICO</name>
<dbReference type="Gene3D" id="1.10.443.10">
    <property type="entry name" value="Intergrase catalytic core"/>
    <property type="match status" value="1"/>
</dbReference>
<evidence type="ECO:0000256" key="1">
    <source>
        <dbReference type="ARBA" id="ARBA00008857"/>
    </source>
</evidence>
<dbReference type="AlphaFoldDB" id="A0A239VLW2"/>
<comment type="similarity">
    <text evidence="1">Belongs to the 'phage' integrase family.</text>
</comment>
<dbReference type="InterPro" id="IPR050090">
    <property type="entry name" value="Tyrosine_recombinase_XerCD"/>
</dbReference>
<keyword evidence="3" id="KW-0233">DNA recombination</keyword>
<keyword evidence="2 4" id="KW-0238">DNA-binding</keyword>
<dbReference type="PANTHER" id="PTHR30349:SF64">
    <property type="entry name" value="PROPHAGE INTEGRASE INTD-RELATED"/>
    <property type="match status" value="1"/>
</dbReference>
<evidence type="ECO:0000256" key="2">
    <source>
        <dbReference type="ARBA" id="ARBA00023125"/>
    </source>
</evidence>
<dbReference type="InterPro" id="IPR058717">
    <property type="entry name" value="Phage_L5_Integrase_N"/>
</dbReference>
<evidence type="ECO:0000313" key="8">
    <source>
        <dbReference type="EMBL" id="SNV22654.1"/>
    </source>
</evidence>
<feature type="domain" description="Core-binding (CB)" evidence="7">
    <location>
        <begin position="59"/>
        <end position="138"/>
    </location>
</feature>
<dbReference type="Pfam" id="PF00589">
    <property type="entry name" value="Phage_integrase"/>
    <property type="match status" value="1"/>
</dbReference>
<accession>A0A239VLW2</accession>
<protein>
    <submittedName>
        <fullName evidence="8">Tyrosine recombinase XerD</fullName>
    </submittedName>
</protein>
<feature type="region of interest" description="Disordered" evidence="5">
    <location>
        <begin position="1"/>
        <end position="25"/>
    </location>
</feature>
<dbReference type="PROSITE" id="PS51900">
    <property type="entry name" value="CB"/>
    <property type="match status" value="1"/>
</dbReference>
<dbReference type="InterPro" id="IPR044068">
    <property type="entry name" value="CB"/>
</dbReference>
<dbReference type="InterPro" id="IPR013762">
    <property type="entry name" value="Integrase-like_cat_sf"/>
</dbReference>
<dbReference type="SUPFAM" id="SSF56349">
    <property type="entry name" value="DNA breaking-rejoining enzymes"/>
    <property type="match status" value="1"/>
</dbReference>
<sequence>MTGNIAKRPNGRWRARYRDGAGKEHARHFTTKKAAAHWLNEITAAMTTGAYVAPDAGKITFKQYAEYWRTKQTHRPSTVEQVERHLRNHVYPSIGDRQLDTLRHTDMQALAKTLDENLSTNTASVIWRYVGTIFRAAVEDKRIVDSPCRKVRGPKPKKTKVAVMLTEQVAALREAVPDRYAALIVTAAGTGMRQGELFGLTIDRINFLRQQITVDRQLIGLAGREPEFGPPKTEDSDRVIPLPAVVAQALAVHLQKYATGPDGLVFTNTYGAPLRRSNFGATWRRACRDADVHGFTFHDLRHYYASLLIRHGESAETVRAMLGHKTAMETWKTYAHMWPDSDERTRAAVDSVLGASAVADSVRTTPASM</sequence>
<dbReference type="Pfam" id="PF22022">
    <property type="entry name" value="Phage_int_M"/>
    <property type="match status" value="1"/>
</dbReference>
<dbReference type="GeneID" id="63459804"/>
<dbReference type="PANTHER" id="PTHR30349">
    <property type="entry name" value="PHAGE INTEGRASE-RELATED"/>
    <property type="match status" value="1"/>
</dbReference>
<keyword evidence="9" id="KW-1185">Reference proteome</keyword>
<dbReference type="InterPro" id="IPR010998">
    <property type="entry name" value="Integrase_recombinase_N"/>
</dbReference>
<dbReference type="CDD" id="cd01189">
    <property type="entry name" value="INT_ICEBs1_C_like"/>
    <property type="match status" value="1"/>
</dbReference>
<dbReference type="GO" id="GO:0003677">
    <property type="term" value="F:DNA binding"/>
    <property type="evidence" value="ECO:0007669"/>
    <property type="project" value="UniProtKB-UniRule"/>
</dbReference>
<dbReference type="EMBL" id="LT906453">
    <property type="protein sequence ID" value="SNV22654.1"/>
    <property type="molecule type" value="Genomic_DNA"/>
</dbReference>
<gene>
    <name evidence="8" type="primary">xerD_1</name>
    <name evidence="8" type="ORF">SAMEA4475696_01601</name>
</gene>
<dbReference type="Pfam" id="PF26003">
    <property type="entry name" value="Integrase_N_phage"/>
    <property type="match status" value="1"/>
</dbReference>
<organism evidence="8 9">
    <name type="scientific">Dermatophilus congolensis</name>
    <dbReference type="NCBI Taxonomy" id="1863"/>
    <lineage>
        <taxon>Bacteria</taxon>
        <taxon>Bacillati</taxon>
        <taxon>Actinomycetota</taxon>
        <taxon>Actinomycetes</taxon>
        <taxon>Micrococcales</taxon>
        <taxon>Dermatophilaceae</taxon>
        <taxon>Dermatophilus</taxon>
    </lineage>
</organism>
<evidence type="ECO:0000256" key="4">
    <source>
        <dbReference type="PROSITE-ProRule" id="PRU01248"/>
    </source>
</evidence>
<dbReference type="STRING" id="1121387.GCA_000429885_02265"/>
<dbReference type="OrthoDB" id="1822491at2"/>
<feature type="domain" description="Tyr recombinase" evidence="6">
    <location>
        <begin position="159"/>
        <end position="350"/>
    </location>
</feature>